<proteinExistence type="predicted"/>
<feature type="region of interest" description="Disordered" evidence="1">
    <location>
        <begin position="188"/>
        <end position="210"/>
    </location>
</feature>
<dbReference type="Proteomes" id="UP000006038">
    <property type="component" value="Chromosome 5"/>
</dbReference>
<dbReference type="AlphaFoldDB" id="J3M862"/>
<dbReference type="Gramene" id="OB05G27860.1">
    <property type="protein sequence ID" value="OB05G27860.1"/>
    <property type="gene ID" value="OB05G27860"/>
</dbReference>
<sequence>MPSANVGIKAAAMQCDAFAANVYWDRILFKGVIRIQARLALTWPDALLALRACSSFRVLAHFLDPVATDVRAVPMSLEIRTVINKIIGRIGRQGGATWIVLSHTHTATQPQRWRYSLNHNFPNRISFPRQPRSNFNRISLPNTAYGVQPKIGDPTSTAFSDICKMTQGDPLTYAKTLPTTSSDICKRRETRDDTEGDTVTKVEDRDDTEGDAVTKVEDYPSEMQLMIKNQGVGTVGERAPGMGLGGGRTLVGDGSGSGRHLRTLNKY</sequence>
<protein>
    <submittedName>
        <fullName evidence="2">Uncharacterized protein</fullName>
    </submittedName>
</protein>
<dbReference type="HOGENOM" id="CLU_1043415_0_0_1"/>
<reference evidence="2" key="1">
    <citation type="journal article" date="2013" name="Nat. Commun.">
        <title>Whole-genome sequencing of Oryza brachyantha reveals mechanisms underlying Oryza genome evolution.</title>
        <authorList>
            <person name="Chen J."/>
            <person name="Huang Q."/>
            <person name="Gao D."/>
            <person name="Wang J."/>
            <person name="Lang Y."/>
            <person name="Liu T."/>
            <person name="Li B."/>
            <person name="Bai Z."/>
            <person name="Luis Goicoechea J."/>
            <person name="Liang C."/>
            <person name="Chen C."/>
            <person name="Zhang W."/>
            <person name="Sun S."/>
            <person name="Liao Y."/>
            <person name="Zhang X."/>
            <person name="Yang L."/>
            <person name="Song C."/>
            <person name="Wang M."/>
            <person name="Shi J."/>
            <person name="Liu G."/>
            <person name="Liu J."/>
            <person name="Zhou H."/>
            <person name="Zhou W."/>
            <person name="Yu Q."/>
            <person name="An N."/>
            <person name="Chen Y."/>
            <person name="Cai Q."/>
            <person name="Wang B."/>
            <person name="Liu B."/>
            <person name="Min J."/>
            <person name="Huang Y."/>
            <person name="Wu H."/>
            <person name="Li Z."/>
            <person name="Zhang Y."/>
            <person name="Yin Y."/>
            <person name="Song W."/>
            <person name="Jiang J."/>
            <person name="Jackson S.A."/>
            <person name="Wing R.A."/>
            <person name="Wang J."/>
            <person name="Chen M."/>
        </authorList>
    </citation>
    <scope>NUCLEOTIDE SEQUENCE [LARGE SCALE GENOMIC DNA]</scope>
    <source>
        <strain evidence="2">cv. IRGC 101232</strain>
    </source>
</reference>
<evidence type="ECO:0000256" key="1">
    <source>
        <dbReference type="SAM" id="MobiDB-lite"/>
    </source>
</evidence>
<accession>J3M862</accession>
<organism evidence="2">
    <name type="scientific">Oryza brachyantha</name>
    <name type="common">malo sina</name>
    <dbReference type="NCBI Taxonomy" id="4533"/>
    <lineage>
        <taxon>Eukaryota</taxon>
        <taxon>Viridiplantae</taxon>
        <taxon>Streptophyta</taxon>
        <taxon>Embryophyta</taxon>
        <taxon>Tracheophyta</taxon>
        <taxon>Spermatophyta</taxon>
        <taxon>Magnoliopsida</taxon>
        <taxon>Liliopsida</taxon>
        <taxon>Poales</taxon>
        <taxon>Poaceae</taxon>
        <taxon>BOP clade</taxon>
        <taxon>Oryzoideae</taxon>
        <taxon>Oryzeae</taxon>
        <taxon>Oryzinae</taxon>
        <taxon>Oryza</taxon>
    </lineage>
</organism>
<keyword evidence="3" id="KW-1185">Reference proteome</keyword>
<evidence type="ECO:0000313" key="2">
    <source>
        <dbReference type="EnsemblPlants" id="OB05G27860.1"/>
    </source>
</evidence>
<evidence type="ECO:0000313" key="3">
    <source>
        <dbReference type="Proteomes" id="UP000006038"/>
    </source>
</evidence>
<name>J3M862_ORYBR</name>
<dbReference type="EnsemblPlants" id="OB05G27860.1">
    <property type="protein sequence ID" value="OB05G27860.1"/>
    <property type="gene ID" value="OB05G27860"/>
</dbReference>
<feature type="compositionally biased region" description="Basic and acidic residues" evidence="1">
    <location>
        <begin position="188"/>
        <end position="204"/>
    </location>
</feature>
<reference evidence="2" key="2">
    <citation type="submission" date="2013-04" db="UniProtKB">
        <authorList>
            <consortium name="EnsemblPlants"/>
        </authorList>
    </citation>
    <scope>IDENTIFICATION</scope>
</reference>